<organism evidence="11 12">
    <name type="scientific">Psychroserpens ponticola</name>
    <dbReference type="NCBI Taxonomy" id="2932268"/>
    <lineage>
        <taxon>Bacteria</taxon>
        <taxon>Pseudomonadati</taxon>
        <taxon>Bacteroidota</taxon>
        <taxon>Flavobacteriia</taxon>
        <taxon>Flavobacteriales</taxon>
        <taxon>Flavobacteriaceae</taxon>
        <taxon>Psychroserpens</taxon>
    </lineage>
</organism>
<evidence type="ECO:0000256" key="5">
    <source>
        <dbReference type="ARBA" id="ARBA00022741"/>
    </source>
</evidence>
<reference evidence="11 12" key="1">
    <citation type="submission" date="2023-01" db="EMBL/GenBank/DDBJ databases">
        <title>Psychroserpens ponticola sp. nov., isolated from seawater.</title>
        <authorList>
            <person name="Kristyanto S."/>
            <person name="Jung J."/>
            <person name="Kim J.M."/>
            <person name="Jeon C.O."/>
        </authorList>
    </citation>
    <scope>NUCLEOTIDE SEQUENCE [LARGE SCALE GENOMIC DNA]</scope>
    <source>
        <strain evidence="11 12">MSW6</strain>
    </source>
</reference>
<evidence type="ECO:0000256" key="8">
    <source>
        <dbReference type="SAM" id="Phobius"/>
    </source>
</evidence>
<dbReference type="PANTHER" id="PTHR41523:SF8">
    <property type="entry name" value="ETHYLENE RESPONSE SENSOR PROTEIN"/>
    <property type="match status" value="1"/>
</dbReference>
<feature type="transmembrane region" description="Helical" evidence="8">
    <location>
        <begin position="405"/>
        <end position="425"/>
    </location>
</feature>
<dbReference type="EC" id="2.7.13.3" evidence="2"/>
<feature type="chain" id="PRO_5047548946" description="histidine kinase" evidence="9">
    <location>
        <begin position="19"/>
        <end position="649"/>
    </location>
</feature>
<evidence type="ECO:0000313" key="12">
    <source>
        <dbReference type="Proteomes" id="UP001202717"/>
    </source>
</evidence>
<feature type="signal peptide" evidence="9">
    <location>
        <begin position="1"/>
        <end position="18"/>
    </location>
</feature>
<dbReference type="SMART" id="SM00387">
    <property type="entry name" value="HATPase_c"/>
    <property type="match status" value="1"/>
</dbReference>
<comment type="catalytic activity">
    <reaction evidence="1">
        <text>ATP + protein L-histidine = ADP + protein N-phospho-L-histidine.</text>
        <dbReference type="EC" id="2.7.13.3"/>
    </reaction>
</comment>
<keyword evidence="8" id="KW-0812">Transmembrane</keyword>
<evidence type="ECO:0000256" key="4">
    <source>
        <dbReference type="ARBA" id="ARBA00022679"/>
    </source>
</evidence>
<feature type="domain" description="Histidine kinase/HSP90-like ATPase" evidence="10">
    <location>
        <begin position="550"/>
        <end position="647"/>
    </location>
</feature>
<evidence type="ECO:0000256" key="9">
    <source>
        <dbReference type="SAM" id="SignalP"/>
    </source>
</evidence>
<proteinExistence type="predicted"/>
<keyword evidence="8" id="KW-0472">Membrane</keyword>
<keyword evidence="8" id="KW-1133">Transmembrane helix</keyword>
<dbReference type="Proteomes" id="UP001202717">
    <property type="component" value="Chromosome"/>
</dbReference>
<dbReference type="Gene3D" id="1.25.40.10">
    <property type="entry name" value="Tetratricopeptide repeat domain"/>
    <property type="match status" value="3"/>
</dbReference>
<dbReference type="InterPro" id="IPR003594">
    <property type="entry name" value="HATPase_dom"/>
</dbReference>
<dbReference type="Pfam" id="PF13374">
    <property type="entry name" value="TPR_10"/>
    <property type="match status" value="1"/>
</dbReference>
<evidence type="ECO:0000256" key="2">
    <source>
        <dbReference type="ARBA" id="ARBA00012438"/>
    </source>
</evidence>
<evidence type="ECO:0000256" key="7">
    <source>
        <dbReference type="ARBA" id="ARBA00022840"/>
    </source>
</evidence>
<sequence length="649" mass="74667">MKYIYLIFLLCFSYVLQSQNNTDKQKFIDSLIRVVDTYDDNFEKIRVLTSNAGQLRYSKDSRVLIDKAINVSKTNNNPKQYANSYYSLGNYFYYNSQLDSAEVYLDKSISYVNDETMPFLRASNLMTKSAIYRKHGNIPLALATMLNSKRSLDKIDTLKLDETQRHKFKGESSVLNNSLANFYNQMEEFDKASEYYDNAYKASLALESYVNAGIIISNKGEMILNQNRYKEALELFKKGKVLKEKGKAPMRFIMSSALNIGNAHSKLKNYTEALTYLNEAHQYYEEEGITENLTIAKNYRGNLYFETGKYDLAIQECKSAKVLALESENLELTSEACDCLSKAYKAVGQFDKALENYQLLTKTNDSIFNENNIKKQTQQEMQYAFNKTEELNALELEAKEKQSKLYSYLAVLGLLLAVVLGFFFYRNKKQNIKLAKQKKLLEVSVDEKNVLLKETHHRVKNSFQIVSSLLYLQSENVEDKEAKIAIKEAENRVRSMVLIHQRLYNKDELIGINTQDYFSDLVRDIFESHQFKSESISYNLNAEPLVLDIETTTPIGLILNELIVNTLKHAFDEVTSKSSIDIMFYKENEHLILKVIDNGKGFEGEVKSTSFGITLMKALSKKLKATLDYRSEINKGTEATLIIKKYNLL</sequence>
<dbReference type="Pfam" id="PF02518">
    <property type="entry name" value="HATPase_c"/>
    <property type="match status" value="1"/>
</dbReference>
<keyword evidence="3" id="KW-0597">Phosphoprotein</keyword>
<dbReference type="InterPro" id="IPR011990">
    <property type="entry name" value="TPR-like_helical_dom_sf"/>
</dbReference>
<name>A0ABY7RY76_9FLAO</name>
<evidence type="ECO:0000313" key="11">
    <source>
        <dbReference type="EMBL" id="WCO02017.1"/>
    </source>
</evidence>
<gene>
    <name evidence="11" type="ORF">MUN68_000655</name>
</gene>
<dbReference type="RefSeq" id="WP_249996442.1">
    <property type="nucleotide sequence ID" value="NZ_CP116221.1"/>
</dbReference>
<keyword evidence="9" id="KW-0732">Signal</keyword>
<dbReference type="Gene3D" id="3.30.450.20">
    <property type="entry name" value="PAS domain"/>
    <property type="match status" value="1"/>
</dbReference>
<keyword evidence="6" id="KW-0418">Kinase</keyword>
<keyword evidence="4" id="KW-0808">Transferase</keyword>
<dbReference type="SMART" id="SM00028">
    <property type="entry name" value="TPR"/>
    <property type="match status" value="6"/>
</dbReference>
<protein>
    <recommendedName>
        <fullName evidence="2">histidine kinase</fullName>
        <ecNumber evidence="2">2.7.13.3</ecNumber>
    </recommendedName>
</protein>
<dbReference type="SUPFAM" id="SSF55874">
    <property type="entry name" value="ATPase domain of HSP90 chaperone/DNA topoisomerase II/histidine kinase"/>
    <property type="match status" value="1"/>
</dbReference>
<dbReference type="Gene3D" id="3.30.565.10">
    <property type="entry name" value="Histidine kinase-like ATPase, C-terminal domain"/>
    <property type="match status" value="1"/>
</dbReference>
<dbReference type="Pfam" id="PF07568">
    <property type="entry name" value="HisKA_2"/>
    <property type="match status" value="1"/>
</dbReference>
<dbReference type="InterPro" id="IPR019734">
    <property type="entry name" value="TPR_rpt"/>
</dbReference>
<dbReference type="EMBL" id="CP116221">
    <property type="protein sequence ID" value="WCO02017.1"/>
    <property type="molecule type" value="Genomic_DNA"/>
</dbReference>
<dbReference type="PANTHER" id="PTHR41523">
    <property type="entry name" value="TWO-COMPONENT SYSTEM SENSOR PROTEIN"/>
    <property type="match status" value="1"/>
</dbReference>
<evidence type="ECO:0000259" key="10">
    <source>
        <dbReference type="SMART" id="SM00387"/>
    </source>
</evidence>
<evidence type="ECO:0000256" key="1">
    <source>
        <dbReference type="ARBA" id="ARBA00000085"/>
    </source>
</evidence>
<keyword evidence="12" id="KW-1185">Reference proteome</keyword>
<evidence type="ECO:0000256" key="3">
    <source>
        <dbReference type="ARBA" id="ARBA00022553"/>
    </source>
</evidence>
<keyword evidence="5" id="KW-0547">Nucleotide-binding</keyword>
<dbReference type="InterPro" id="IPR036890">
    <property type="entry name" value="HATPase_C_sf"/>
</dbReference>
<dbReference type="InterPro" id="IPR011495">
    <property type="entry name" value="Sig_transdc_His_kin_sub2_dim/P"/>
</dbReference>
<dbReference type="SUPFAM" id="SSF48452">
    <property type="entry name" value="TPR-like"/>
    <property type="match status" value="2"/>
</dbReference>
<keyword evidence="7" id="KW-0067">ATP-binding</keyword>
<evidence type="ECO:0000256" key="6">
    <source>
        <dbReference type="ARBA" id="ARBA00022777"/>
    </source>
</evidence>
<accession>A0ABY7RY76</accession>